<dbReference type="SUPFAM" id="SSF48097">
    <property type="entry name" value="Regulator of G-protein signaling, RGS"/>
    <property type="match status" value="1"/>
</dbReference>
<dbReference type="InterPro" id="IPR044926">
    <property type="entry name" value="RGS_subdomain_2"/>
</dbReference>
<evidence type="ECO:0000259" key="6">
    <source>
        <dbReference type="PROSITE" id="PS50195"/>
    </source>
</evidence>
<evidence type="ECO:0000256" key="1">
    <source>
        <dbReference type="ARBA" id="ARBA00010883"/>
    </source>
</evidence>
<keyword evidence="8" id="KW-1185">Reference proteome</keyword>
<dbReference type="Gene3D" id="3.90.1200.10">
    <property type="match status" value="1"/>
</dbReference>
<dbReference type="InterPro" id="IPR036305">
    <property type="entry name" value="RGS_sf"/>
</dbReference>
<feature type="domain" description="RGS" evidence="5">
    <location>
        <begin position="370"/>
        <end position="513"/>
    </location>
</feature>
<sequence>MPSALFRGGWQVYVALGGFLFVATFGFAGLLVAILSTFLFFAGILSVLLQHGWERSEELTKEFDNIDARYSTGIPDFLRKAERIEKSNNDGMTGSPALDPILDEILNNTMRDFFDTWYSSLTNDELMKQSLMRSARRTIAALTVCLRSVNWEPLLTRHIVDDFASHLRLYRKAQEKVASSKPTEKVEQEDLETIFFDLELEMESYCRDLVSTSRQYENAYLHDVADILLYLLIPAEDFRTRPFRFLIREILVKRLLLPILDLFSEPDYINYIIVWLLSEVPVNYEDFVAILQASTNIEELRAMGESLDDEIAMQRAKDTGGEDVAAVKQQLSSLKYVRQIVDRRIARLEGSGDDAPDASLRIPSDMCDVPLKFVLSNSIGLSYFIDFLQSVGGQNYIDCYLAIEGFRVSVEHQLISIQSRGIDERTRKVLEKEMFETIREAAHFMQQQYLSEEAIDRVPLDDSTLNKFLSRLRNDHGAESWFDPVQEKIRDILDRDVRFFPAFKRSDLYYRMLADLDLIKKDNESLNDVEPAICEEGRTASPMSDLGEYEGDITVSTSSVDCSSATPTAAAGQDERRYGLLSGDATGDGGRITAEISTLGIGRQSAQSFALYNIRVGRENNNGEQTSCWNVMRRYSDFHTLHAVVEQKYPDLASLSFPGKKTFNNLNSDFLEKRRVALSNYMVALLHPDNLRMNRGLEQIVMNFLCQKEYTGEKGMLSRKVVSAVFNPIRSGVRAFGTAVTAVPETVFDGVVRVGDEINKAAKQVLGPSRPAAETMESSRVGASIGDQSDSIPVRVMLLFVDEVFGLRARNQWFRRRLVAFLRQFVHAALGSSINKKIVDMVVWLTGEEQVAEYLRAFKNSFWPGGVLAEPAPLRPENIQLRTRVVAKAKMLASLPDELRLFIGNETSRAGIELIFEALQNPNLNRRFIYVLENPSGGSLLVTEYLEMSGKSKFSREFGNKLARLHLQNAEQHKKAAHNESNVTASASDETYVAKFGFHTVTCCGYLPQVNDWCDDWIEFFVRNRLRVQVDMAIEKYGDRELKELWPQLERAIPSLFNKDEKIFPALLHGDLWSGNFSEIDSEPVVFDPASFYGHSEYEFGIAKMFGGFDRAFYDAYHQLIPKSPGFDRRVDLYQLFHHLNHWNHFGSGYRSSSVGLIKTLL</sequence>
<evidence type="ECO:0000313" key="9">
    <source>
        <dbReference type="WBParaSite" id="PSAMB.scaffold955size38147.g9931.t1"/>
    </source>
</evidence>
<dbReference type="PROSITE" id="PS50132">
    <property type="entry name" value="RGS"/>
    <property type="match status" value="1"/>
</dbReference>
<dbReference type="Pfam" id="PF00787">
    <property type="entry name" value="PX"/>
    <property type="match status" value="1"/>
</dbReference>
<keyword evidence="4" id="KW-0812">Transmembrane</keyword>
<dbReference type="SUPFAM" id="SSF56112">
    <property type="entry name" value="Protein kinase-like (PK-like)"/>
    <property type="match status" value="1"/>
</dbReference>
<evidence type="ECO:0000256" key="4">
    <source>
        <dbReference type="SAM" id="Phobius"/>
    </source>
</evidence>
<dbReference type="PROSITE" id="PS50195">
    <property type="entry name" value="PX"/>
    <property type="match status" value="1"/>
</dbReference>
<dbReference type="Pfam" id="PF08628">
    <property type="entry name" value="Nexin_C"/>
    <property type="match status" value="1"/>
</dbReference>
<dbReference type="Pfam" id="PF00615">
    <property type="entry name" value="RGS"/>
    <property type="match status" value="1"/>
</dbReference>
<dbReference type="EC" id="2.7.1.172" evidence="2"/>
<dbReference type="GO" id="GO:0005769">
    <property type="term" value="C:early endosome"/>
    <property type="evidence" value="ECO:0007669"/>
    <property type="project" value="TreeGrafter"/>
</dbReference>
<dbReference type="Gene3D" id="3.30.1520.10">
    <property type="entry name" value="Phox-like domain"/>
    <property type="match status" value="1"/>
</dbReference>
<evidence type="ECO:0000256" key="2">
    <source>
        <dbReference type="ARBA" id="ARBA00011961"/>
    </source>
</evidence>
<dbReference type="PANTHER" id="PTHR22775">
    <property type="entry name" value="SORTING NEXIN"/>
    <property type="match status" value="1"/>
</dbReference>
<feature type="domain" description="PXA" evidence="7">
    <location>
        <begin position="95"/>
        <end position="281"/>
    </location>
</feature>
<comment type="catalytic activity">
    <reaction evidence="3">
        <text>N(6)-D-ribulosyl-L-lysyl-[protein] + ATP = N(6)-(3-O-phospho-D-ribulosyl)-L-lysyl-[protein] + ADP + H(+)</text>
        <dbReference type="Rhea" id="RHEA:48432"/>
        <dbReference type="Rhea" id="RHEA-COMP:12103"/>
        <dbReference type="Rhea" id="RHEA-COMP:12104"/>
        <dbReference type="ChEBI" id="CHEBI:15378"/>
        <dbReference type="ChEBI" id="CHEBI:30616"/>
        <dbReference type="ChEBI" id="CHEBI:90418"/>
        <dbReference type="ChEBI" id="CHEBI:90420"/>
        <dbReference type="ChEBI" id="CHEBI:456216"/>
        <dbReference type="EC" id="2.7.1.172"/>
    </reaction>
    <physiologicalReaction direction="left-to-right" evidence="3">
        <dbReference type="Rhea" id="RHEA:48433"/>
    </physiologicalReaction>
</comment>
<dbReference type="SUPFAM" id="SSF64268">
    <property type="entry name" value="PX domain"/>
    <property type="match status" value="1"/>
</dbReference>
<dbReference type="SMART" id="SM00315">
    <property type="entry name" value="RGS"/>
    <property type="match status" value="1"/>
</dbReference>
<dbReference type="PANTHER" id="PTHR22775:SF3">
    <property type="entry name" value="SORTING NEXIN-13"/>
    <property type="match status" value="1"/>
</dbReference>
<dbReference type="GO" id="GO:0035091">
    <property type="term" value="F:phosphatidylinositol binding"/>
    <property type="evidence" value="ECO:0007669"/>
    <property type="project" value="InterPro"/>
</dbReference>
<name>A0A914XQG5_9BILA</name>
<comment type="similarity">
    <text evidence="1">Belongs to the sorting nexin family.</text>
</comment>
<dbReference type="WBParaSite" id="PSAMB.scaffold955size38147.g9931.t1">
    <property type="protein sequence ID" value="PSAMB.scaffold955size38147.g9931.t1"/>
    <property type="gene ID" value="PSAMB.scaffold955size38147.g9931"/>
</dbReference>
<dbReference type="Pfam" id="PF02194">
    <property type="entry name" value="PXA"/>
    <property type="match status" value="1"/>
</dbReference>
<protein>
    <recommendedName>
        <fullName evidence="2">protein-ribulosamine 3-kinase</fullName>
        <ecNumber evidence="2">2.7.1.172</ecNumber>
    </recommendedName>
</protein>
<organism evidence="8 9">
    <name type="scientific">Plectus sambesii</name>
    <dbReference type="NCBI Taxonomy" id="2011161"/>
    <lineage>
        <taxon>Eukaryota</taxon>
        <taxon>Metazoa</taxon>
        <taxon>Ecdysozoa</taxon>
        <taxon>Nematoda</taxon>
        <taxon>Chromadorea</taxon>
        <taxon>Plectida</taxon>
        <taxon>Plectina</taxon>
        <taxon>Plectoidea</taxon>
        <taxon>Plectidae</taxon>
        <taxon>Plectus</taxon>
    </lineage>
</organism>
<keyword evidence="4" id="KW-1133">Transmembrane helix</keyword>
<dbReference type="InterPro" id="IPR001683">
    <property type="entry name" value="PX_dom"/>
</dbReference>
<dbReference type="InterPro" id="IPR003114">
    <property type="entry name" value="Phox_assoc"/>
</dbReference>
<dbReference type="InterPro" id="IPR016477">
    <property type="entry name" value="Fructo-/Ketosamine-3-kinase"/>
</dbReference>
<dbReference type="FunFam" id="3.90.1200.10:FF:000003">
    <property type="entry name" value="fructosamine-3-kinase isoform X1"/>
    <property type="match status" value="1"/>
</dbReference>
<evidence type="ECO:0000256" key="3">
    <source>
        <dbReference type="ARBA" id="ARBA00048655"/>
    </source>
</evidence>
<dbReference type="GO" id="GO:0102193">
    <property type="term" value="F:protein-ribulosamine 3-kinase activity"/>
    <property type="evidence" value="ECO:0007669"/>
    <property type="project" value="UniProtKB-EC"/>
</dbReference>
<keyword evidence="4" id="KW-0472">Membrane</keyword>
<dbReference type="InterPro" id="IPR036871">
    <property type="entry name" value="PX_dom_sf"/>
</dbReference>
<dbReference type="Proteomes" id="UP000887566">
    <property type="component" value="Unplaced"/>
</dbReference>
<accession>A0A914XQG5</accession>
<dbReference type="Pfam" id="PF03881">
    <property type="entry name" value="Fructosamin_kin"/>
    <property type="match status" value="1"/>
</dbReference>
<dbReference type="InterPro" id="IPR013937">
    <property type="entry name" value="Sorting_nexin_C"/>
</dbReference>
<evidence type="ECO:0000259" key="7">
    <source>
        <dbReference type="PROSITE" id="PS51207"/>
    </source>
</evidence>
<dbReference type="PROSITE" id="PS51207">
    <property type="entry name" value="PXA"/>
    <property type="match status" value="1"/>
</dbReference>
<reference evidence="9" key="1">
    <citation type="submission" date="2022-11" db="UniProtKB">
        <authorList>
            <consortium name="WormBaseParasite"/>
        </authorList>
    </citation>
    <scope>IDENTIFICATION</scope>
</reference>
<dbReference type="AlphaFoldDB" id="A0A914XQG5"/>
<feature type="domain" description="PX" evidence="6">
    <location>
        <begin position="590"/>
        <end position="712"/>
    </location>
</feature>
<evidence type="ECO:0000259" key="5">
    <source>
        <dbReference type="PROSITE" id="PS50132"/>
    </source>
</evidence>
<dbReference type="SMART" id="SM00312">
    <property type="entry name" value="PX"/>
    <property type="match status" value="1"/>
</dbReference>
<dbReference type="Gene3D" id="1.10.167.10">
    <property type="entry name" value="Regulator of G-protein Signalling 4, domain 2"/>
    <property type="match status" value="1"/>
</dbReference>
<evidence type="ECO:0000313" key="8">
    <source>
        <dbReference type="Proteomes" id="UP000887566"/>
    </source>
</evidence>
<dbReference type="InterPro" id="IPR011009">
    <property type="entry name" value="Kinase-like_dom_sf"/>
</dbReference>
<dbReference type="SMART" id="SM00313">
    <property type="entry name" value="PXA"/>
    <property type="match status" value="1"/>
</dbReference>
<proteinExistence type="inferred from homology"/>
<feature type="transmembrane region" description="Helical" evidence="4">
    <location>
        <begin position="12"/>
        <end position="45"/>
    </location>
</feature>
<dbReference type="InterPro" id="IPR016137">
    <property type="entry name" value="RGS"/>
</dbReference>